<dbReference type="EMBL" id="CAAALY010103851">
    <property type="protein sequence ID" value="VEL29512.1"/>
    <property type="molecule type" value="Genomic_DNA"/>
</dbReference>
<feature type="non-terminal residue" evidence="1">
    <location>
        <position position="1"/>
    </location>
</feature>
<dbReference type="AlphaFoldDB" id="A0A3S5BLS4"/>
<gene>
    <name evidence="1" type="ORF">PXEA_LOCUS22952</name>
</gene>
<protein>
    <submittedName>
        <fullName evidence="1">Uncharacterized protein</fullName>
    </submittedName>
</protein>
<evidence type="ECO:0000313" key="2">
    <source>
        <dbReference type="Proteomes" id="UP000784294"/>
    </source>
</evidence>
<proteinExistence type="predicted"/>
<keyword evidence="2" id="KW-1185">Reference proteome</keyword>
<dbReference type="Proteomes" id="UP000784294">
    <property type="component" value="Unassembled WGS sequence"/>
</dbReference>
<sequence length="271" mass="29625">MSALFLFLSLTIHPQFVPLGATITLTCLASTRATEHRHTFVCLPVNGLLFVLEYFLHHFYTPSTLRPPGGVLNPTPRLPHLLDGSLSSDFGLQLTEACCCLPPLGVPPPIPTIWGVAGLKPSGTVEFGSWVYRFWLAVMLRCVCPARRPTCTIWLAITQTHVRCAKIVLHLGTIDHHFVALRRIAFKCRMGDAWCWTILAFLSLAASFVLLRLPHQVPRLQVPSQCASAAPSIPPAWLGSSEVRPSPTLIRSTGHPLAPPNLGYSGCPSTV</sequence>
<accession>A0A3S5BLS4</accession>
<evidence type="ECO:0000313" key="1">
    <source>
        <dbReference type="EMBL" id="VEL29512.1"/>
    </source>
</evidence>
<organism evidence="1 2">
    <name type="scientific">Protopolystoma xenopodis</name>
    <dbReference type="NCBI Taxonomy" id="117903"/>
    <lineage>
        <taxon>Eukaryota</taxon>
        <taxon>Metazoa</taxon>
        <taxon>Spiralia</taxon>
        <taxon>Lophotrochozoa</taxon>
        <taxon>Platyhelminthes</taxon>
        <taxon>Monogenea</taxon>
        <taxon>Polyopisthocotylea</taxon>
        <taxon>Polystomatidea</taxon>
        <taxon>Polystomatidae</taxon>
        <taxon>Protopolystoma</taxon>
    </lineage>
</organism>
<name>A0A3S5BLS4_9PLAT</name>
<reference evidence="1" key="1">
    <citation type="submission" date="2018-11" db="EMBL/GenBank/DDBJ databases">
        <authorList>
            <consortium name="Pathogen Informatics"/>
        </authorList>
    </citation>
    <scope>NUCLEOTIDE SEQUENCE</scope>
</reference>
<comment type="caution">
    <text evidence="1">The sequence shown here is derived from an EMBL/GenBank/DDBJ whole genome shotgun (WGS) entry which is preliminary data.</text>
</comment>